<comment type="caution">
    <text evidence="2">The sequence shown here is derived from an EMBL/GenBank/DDBJ whole genome shotgun (WGS) entry which is preliminary data.</text>
</comment>
<organism evidence="2 3">
    <name type="scientific">Gordonia soli NBRC 108243</name>
    <dbReference type="NCBI Taxonomy" id="1223545"/>
    <lineage>
        <taxon>Bacteria</taxon>
        <taxon>Bacillati</taxon>
        <taxon>Actinomycetota</taxon>
        <taxon>Actinomycetes</taxon>
        <taxon>Mycobacteriales</taxon>
        <taxon>Gordoniaceae</taxon>
        <taxon>Gordonia</taxon>
    </lineage>
</organism>
<feature type="region of interest" description="Disordered" evidence="1">
    <location>
        <begin position="1"/>
        <end position="20"/>
    </location>
</feature>
<evidence type="ECO:0000256" key="1">
    <source>
        <dbReference type="SAM" id="MobiDB-lite"/>
    </source>
</evidence>
<keyword evidence="3" id="KW-1185">Reference proteome</keyword>
<proteinExistence type="predicted"/>
<dbReference type="STRING" id="1223545.GS4_11_01160"/>
<dbReference type="RefSeq" id="WP_007619466.1">
    <property type="nucleotide sequence ID" value="NZ_BANX01000011.1"/>
</dbReference>
<evidence type="ECO:0000313" key="2">
    <source>
        <dbReference type="EMBL" id="GAC67848.1"/>
    </source>
</evidence>
<protein>
    <submittedName>
        <fullName evidence="2">Uncharacterized protein</fullName>
    </submittedName>
</protein>
<evidence type="ECO:0000313" key="3">
    <source>
        <dbReference type="Proteomes" id="UP000011666"/>
    </source>
</evidence>
<sequence>MTRTGTTADDTRHDPNTNGDVLAGQVLAAAPEADYLEQQVDVPDVQSEEDYPHVSDISGYDV</sequence>
<accession>M0QH39</accession>
<reference evidence="2 3" key="1">
    <citation type="submission" date="2013-01" db="EMBL/GenBank/DDBJ databases">
        <title>Whole genome shotgun sequence of Gordonia soli NBRC 108243.</title>
        <authorList>
            <person name="Isaki-Nakamura S."/>
            <person name="Hosoyama A."/>
            <person name="Tsuchikane K."/>
            <person name="Ando Y."/>
            <person name="Baba S."/>
            <person name="Ohji S."/>
            <person name="Hamada M."/>
            <person name="Tamura T."/>
            <person name="Yamazoe A."/>
            <person name="Yamazaki S."/>
            <person name="Fujita N."/>
        </authorList>
    </citation>
    <scope>NUCLEOTIDE SEQUENCE [LARGE SCALE GENOMIC DNA]</scope>
    <source>
        <strain evidence="2 3">NBRC 108243</strain>
    </source>
</reference>
<dbReference type="Proteomes" id="UP000011666">
    <property type="component" value="Unassembled WGS sequence"/>
</dbReference>
<gene>
    <name evidence="2" type="ORF">GS4_11_01160</name>
</gene>
<dbReference type="AlphaFoldDB" id="M0QH39"/>
<feature type="region of interest" description="Disordered" evidence="1">
    <location>
        <begin position="42"/>
        <end position="62"/>
    </location>
</feature>
<dbReference type="EMBL" id="BANX01000011">
    <property type="protein sequence ID" value="GAC67848.1"/>
    <property type="molecule type" value="Genomic_DNA"/>
</dbReference>
<name>M0QH39_9ACTN</name>